<keyword evidence="1" id="KW-0472">Membrane</keyword>
<name>A0AAJ5T5V0_9BURK</name>
<evidence type="ECO:0000256" key="1">
    <source>
        <dbReference type="SAM" id="Phobius"/>
    </source>
</evidence>
<reference evidence="2 3" key="1">
    <citation type="submission" date="2017-11" db="EMBL/GenBank/DDBJ databases">
        <authorList>
            <person name="Seth-Smith MB H."/>
        </authorList>
    </citation>
    <scope>NUCLEOTIDE SEQUENCE [LARGE SCALE GENOMIC DNA]</scope>
    <source>
        <strain evidence="2">E</strain>
    </source>
</reference>
<keyword evidence="3" id="KW-1185">Reference proteome</keyword>
<evidence type="ECO:0000313" key="3">
    <source>
        <dbReference type="Proteomes" id="UP000268684"/>
    </source>
</evidence>
<evidence type="ECO:0008006" key="4">
    <source>
        <dbReference type="Google" id="ProtNLM"/>
    </source>
</evidence>
<dbReference type="RefSeq" id="WP_122169540.1">
    <property type="nucleotide sequence ID" value="NZ_CBCORX010000072.1"/>
</dbReference>
<keyword evidence="1" id="KW-0812">Transmembrane</keyword>
<organism evidence="2 3">
    <name type="scientific">Burkholderia stabilis</name>
    <dbReference type="NCBI Taxonomy" id="95485"/>
    <lineage>
        <taxon>Bacteria</taxon>
        <taxon>Pseudomonadati</taxon>
        <taxon>Pseudomonadota</taxon>
        <taxon>Betaproteobacteria</taxon>
        <taxon>Burkholderiales</taxon>
        <taxon>Burkholderiaceae</taxon>
        <taxon>Burkholderia</taxon>
        <taxon>Burkholderia cepacia complex</taxon>
    </lineage>
</organism>
<accession>A0AAJ5T5V0</accession>
<dbReference type="EMBL" id="LR025743">
    <property type="protein sequence ID" value="VBB13833.1"/>
    <property type="molecule type" value="Genomic_DNA"/>
</dbReference>
<sequence>MKRLVVAVSGFIWGLLVAWASLYTFSRIHWPATPSHSTGCNDMEHCASHTVFVAGLLALTMWPSVVFAALNAFAYLRWSLRKWALVFGATTLFVVLFYLAPYAVPVLGLFS</sequence>
<gene>
    <name evidence="2" type="ORF">BSTAB16_4019</name>
</gene>
<feature type="transmembrane region" description="Helical" evidence="1">
    <location>
        <begin position="83"/>
        <end position="104"/>
    </location>
</feature>
<dbReference type="GeneID" id="71056460"/>
<dbReference type="Proteomes" id="UP000268684">
    <property type="component" value="Chromosome II"/>
</dbReference>
<evidence type="ECO:0000313" key="2">
    <source>
        <dbReference type="EMBL" id="VBB13833.1"/>
    </source>
</evidence>
<feature type="transmembrane region" description="Helical" evidence="1">
    <location>
        <begin position="51"/>
        <end position="76"/>
    </location>
</feature>
<keyword evidence="1" id="KW-1133">Transmembrane helix</keyword>
<protein>
    <recommendedName>
        <fullName evidence="4">Transmembrane protein</fullName>
    </recommendedName>
</protein>
<dbReference type="AlphaFoldDB" id="A0AAJ5T5V0"/>
<proteinExistence type="predicted"/>